<dbReference type="Proteomes" id="UP000193920">
    <property type="component" value="Unassembled WGS sequence"/>
</dbReference>
<dbReference type="EMBL" id="MCOG01000055">
    <property type="protein sequence ID" value="ORY63776.1"/>
    <property type="molecule type" value="Genomic_DNA"/>
</dbReference>
<keyword evidence="6" id="KW-1185">Reference proteome</keyword>
<dbReference type="AlphaFoldDB" id="A0A1Y2DXD2"/>
<dbReference type="PANTHER" id="PTHR48056:SF26">
    <property type="entry name" value="MDIS1-INTERACTING RECEPTOR LIKE KINASE 1"/>
    <property type="match status" value="1"/>
</dbReference>
<evidence type="ECO:0000256" key="3">
    <source>
        <dbReference type="SAM" id="Phobius"/>
    </source>
</evidence>
<dbReference type="SUPFAM" id="SSF52058">
    <property type="entry name" value="L domain-like"/>
    <property type="match status" value="1"/>
</dbReference>
<comment type="caution">
    <text evidence="5">The sequence shown here is derived from an EMBL/GenBank/DDBJ whole genome shotgun (WGS) entry which is preliminary data.</text>
</comment>
<dbReference type="InterPro" id="IPR003591">
    <property type="entry name" value="Leu-rich_rpt_typical-subtyp"/>
</dbReference>
<evidence type="ECO:0000256" key="1">
    <source>
        <dbReference type="ARBA" id="ARBA00022614"/>
    </source>
</evidence>
<dbReference type="PROSITE" id="PS51450">
    <property type="entry name" value="LRR"/>
    <property type="match status" value="1"/>
</dbReference>
<keyword evidence="3" id="KW-1133">Transmembrane helix</keyword>
<dbReference type="InterPro" id="IPR050647">
    <property type="entry name" value="Plant_LRR-RLKs"/>
</dbReference>
<keyword evidence="2" id="KW-0677">Repeat</keyword>
<feature type="signal peptide" evidence="4">
    <location>
        <begin position="1"/>
        <end position="19"/>
    </location>
</feature>
<dbReference type="FunFam" id="3.80.10.10:FF:000041">
    <property type="entry name" value="LRR receptor-like serine/threonine-protein kinase ERECTA"/>
    <property type="match status" value="2"/>
</dbReference>
<keyword evidence="1" id="KW-0433">Leucine-rich repeat</keyword>
<dbReference type="Pfam" id="PF12799">
    <property type="entry name" value="LRR_4"/>
    <property type="match status" value="1"/>
</dbReference>
<evidence type="ECO:0000313" key="6">
    <source>
        <dbReference type="Proteomes" id="UP000193920"/>
    </source>
</evidence>
<dbReference type="InterPro" id="IPR032675">
    <property type="entry name" value="LRR_dom_sf"/>
</dbReference>
<reference evidence="5 6" key="1">
    <citation type="submission" date="2016-08" db="EMBL/GenBank/DDBJ databases">
        <title>A Parts List for Fungal Cellulosomes Revealed by Comparative Genomics.</title>
        <authorList>
            <consortium name="DOE Joint Genome Institute"/>
            <person name="Haitjema C.H."/>
            <person name="Gilmore S.P."/>
            <person name="Henske J.K."/>
            <person name="Solomon K.V."/>
            <person name="De Groot R."/>
            <person name="Kuo A."/>
            <person name="Mondo S.J."/>
            <person name="Salamov A.A."/>
            <person name="Labutti K."/>
            <person name="Zhao Z."/>
            <person name="Chiniquy J."/>
            <person name="Barry K."/>
            <person name="Brewer H.M."/>
            <person name="Purvine S.O."/>
            <person name="Wright A.T."/>
            <person name="Boxma B."/>
            <person name="Van Alen T."/>
            <person name="Hackstein J.H."/>
            <person name="Baker S.E."/>
            <person name="Grigoriev I.V."/>
            <person name="O'Malley M.A."/>
        </authorList>
    </citation>
    <scope>NUCLEOTIDE SEQUENCE [LARGE SCALE GENOMIC DNA]</scope>
    <source>
        <strain evidence="5 6">G1</strain>
    </source>
</reference>
<feature type="transmembrane region" description="Helical" evidence="3">
    <location>
        <begin position="358"/>
        <end position="379"/>
    </location>
</feature>
<dbReference type="PANTHER" id="PTHR48056">
    <property type="entry name" value="LRR RECEPTOR-LIKE SERINE/THREONINE-PROTEIN KINASE-RELATED"/>
    <property type="match status" value="1"/>
</dbReference>
<evidence type="ECO:0000313" key="5">
    <source>
        <dbReference type="EMBL" id="ORY63776.1"/>
    </source>
</evidence>
<keyword evidence="3" id="KW-0472">Membrane</keyword>
<dbReference type="STRING" id="1754190.A0A1Y2DXD2"/>
<dbReference type="OrthoDB" id="676979at2759"/>
<gene>
    <name evidence="5" type="ORF">LY90DRAFT_668246</name>
</gene>
<keyword evidence="4" id="KW-0732">Signal</keyword>
<accession>A0A1Y2DXD2</accession>
<name>A0A1Y2DXD2_9FUNG</name>
<keyword evidence="3" id="KW-0812">Transmembrane</keyword>
<dbReference type="SMART" id="SM00365">
    <property type="entry name" value="LRR_SD22"/>
    <property type="match status" value="3"/>
</dbReference>
<dbReference type="Gene3D" id="3.80.10.10">
    <property type="entry name" value="Ribonuclease Inhibitor"/>
    <property type="match status" value="2"/>
</dbReference>
<dbReference type="InterPro" id="IPR025875">
    <property type="entry name" value="Leu-rich_rpt_4"/>
</dbReference>
<evidence type="ECO:0000256" key="4">
    <source>
        <dbReference type="SAM" id="SignalP"/>
    </source>
</evidence>
<sequence length="420" mass="47634">MKIKYNSIFFMFGLCTTYAQNQCDIIRKVLEELTSNTIDFPKNKESLLHCCGVDYIGCKGNGKIFNIELNGDILNIKNNVPESLTQLVDIERIAFINNKYEKLTIPNFLNKFPKLDTFEVTDSQIFNEIPESIGEIKNLKSLVFVNDNIKGPIPESLGSLTNLESLYLENNIISGSIPNSFGNLKNLQILTLKNNKLGGSIPTDLIKLKKLEVIELSGNALTEEIPEDLGDLDKLRILDLSNNQLTGSLPESITKLKKLEKLYLGYNNFYGTVDFANELPSLKEIELNNSGLFGILPNFSKNVTKCSFSEQDICIEKKPTCASTDSPCTPELHKKVEEFNKYEKSRKRNEGIFSSSKIIISLIIIIIPLIGIVIFLRVYKWYSLKKENDLLIKQIERINSKNLYYDSEITLNDLDFTKPI</sequence>
<evidence type="ECO:0000256" key="2">
    <source>
        <dbReference type="ARBA" id="ARBA00022737"/>
    </source>
</evidence>
<feature type="chain" id="PRO_5013299533" evidence="4">
    <location>
        <begin position="20"/>
        <end position="420"/>
    </location>
</feature>
<proteinExistence type="predicted"/>
<dbReference type="Pfam" id="PF13855">
    <property type="entry name" value="LRR_8"/>
    <property type="match status" value="1"/>
</dbReference>
<dbReference type="GO" id="GO:0033612">
    <property type="term" value="F:receptor serine/threonine kinase binding"/>
    <property type="evidence" value="ECO:0007669"/>
    <property type="project" value="TreeGrafter"/>
</dbReference>
<protein>
    <submittedName>
        <fullName evidence="5">L domain-like protein</fullName>
    </submittedName>
</protein>
<dbReference type="InterPro" id="IPR001611">
    <property type="entry name" value="Leu-rich_rpt"/>
</dbReference>
<dbReference type="SMART" id="SM00369">
    <property type="entry name" value="LRR_TYP"/>
    <property type="match status" value="4"/>
</dbReference>
<organism evidence="5 6">
    <name type="scientific">Neocallimastix californiae</name>
    <dbReference type="NCBI Taxonomy" id="1754190"/>
    <lineage>
        <taxon>Eukaryota</taxon>
        <taxon>Fungi</taxon>
        <taxon>Fungi incertae sedis</taxon>
        <taxon>Chytridiomycota</taxon>
        <taxon>Chytridiomycota incertae sedis</taxon>
        <taxon>Neocallimastigomycetes</taxon>
        <taxon>Neocallimastigales</taxon>
        <taxon>Neocallimastigaceae</taxon>
        <taxon>Neocallimastix</taxon>
    </lineage>
</organism>